<feature type="transmembrane region" description="Helical" evidence="1">
    <location>
        <begin position="245"/>
        <end position="268"/>
    </location>
</feature>
<feature type="transmembrane region" description="Helical" evidence="1">
    <location>
        <begin position="123"/>
        <end position="149"/>
    </location>
</feature>
<dbReference type="RefSeq" id="WP_012198390.1">
    <property type="nucleotide sequence ID" value="NC_010001.1"/>
</dbReference>
<dbReference type="eggNOG" id="COG1277">
    <property type="taxonomic scope" value="Bacteria"/>
</dbReference>
<protein>
    <submittedName>
        <fullName evidence="2">Uncharacterized protein</fullName>
    </submittedName>
</protein>
<dbReference type="EMBL" id="CP000885">
    <property type="protein sequence ID" value="ABX40747.1"/>
    <property type="molecule type" value="Genomic_DNA"/>
</dbReference>
<name>A9KSV3_LACP7</name>
<feature type="transmembrane region" description="Helical" evidence="1">
    <location>
        <begin position="80"/>
        <end position="102"/>
    </location>
</feature>
<dbReference type="PANTHER" id="PTHR37305">
    <property type="entry name" value="INTEGRAL MEMBRANE PROTEIN-RELATED"/>
    <property type="match status" value="1"/>
</dbReference>
<dbReference type="STRING" id="357809.Cphy_0360"/>
<accession>A9KSV3</accession>
<feature type="transmembrane region" description="Helical" evidence="1">
    <location>
        <begin position="20"/>
        <end position="40"/>
    </location>
</feature>
<keyword evidence="1" id="KW-0472">Membrane</keyword>
<dbReference type="AlphaFoldDB" id="A9KSV3"/>
<dbReference type="KEGG" id="cpy:Cphy_0360"/>
<keyword evidence="3" id="KW-1185">Reference proteome</keyword>
<evidence type="ECO:0000313" key="3">
    <source>
        <dbReference type="Proteomes" id="UP000000370"/>
    </source>
</evidence>
<proteinExistence type="predicted"/>
<gene>
    <name evidence="2" type="ordered locus">Cphy_0360</name>
</gene>
<organism evidence="2 3">
    <name type="scientific">Lachnoclostridium phytofermentans (strain ATCC 700394 / DSM 18823 / ISDg)</name>
    <name type="common">Clostridium phytofermentans</name>
    <dbReference type="NCBI Taxonomy" id="357809"/>
    <lineage>
        <taxon>Bacteria</taxon>
        <taxon>Bacillati</taxon>
        <taxon>Bacillota</taxon>
        <taxon>Clostridia</taxon>
        <taxon>Lachnospirales</taxon>
        <taxon>Lachnospiraceae</taxon>
    </lineage>
</organism>
<reference evidence="3" key="1">
    <citation type="submission" date="2007-11" db="EMBL/GenBank/DDBJ databases">
        <title>Complete genome sequence of Clostridium phytofermentans ISDg.</title>
        <authorList>
            <person name="Leschine S.B."/>
            <person name="Warnick T.A."/>
            <person name="Blanchard J.L."/>
            <person name="Schnell D.J."/>
            <person name="Petit E.L."/>
            <person name="LaTouf W.G."/>
            <person name="Copeland A."/>
            <person name="Lucas S."/>
            <person name="Lapidus A."/>
            <person name="Barry K."/>
            <person name="Glavina del Rio T."/>
            <person name="Dalin E."/>
            <person name="Tice H."/>
            <person name="Pitluck S."/>
            <person name="Kiss H."/>
            <person name="Brettin T."/>
            <person name="Bruce D."/>
            <person name="Detter J.C."/>
            <person name="Han C."/>
            <person name="Kuske C."/>
            <person name="Schmutz J."/>
            <person name="Larimer F."/>
            <person name="Land M."/>
            <person name="Hauser L."/>
            <person name="Kyrpides N."/>
            <person name="Kim E.A."/>
            <person name="Richardson P."/>
        </authorList>
    </citation>
    <scope>NUCLEOTIDE SEQUENCE [LARGE SCALE GENOMIC DNA]</scope>
    <source>
        <strain evidence="3">ATCC 700394 / DSM 18823 / ISDg</strain>
    </source>
</reference>
<evidence type="ECO:0000256" key="1">
    <source>
        <dbReference type="SAM" id="Phobius"/>
    </source>
</evidence>
<feature type="transmembrane region" description="Helical" evidence="1">
    <location>
        <begin position="169"/>
        <end position="188"/>
    </location>
</feature>
<keyword evidence="1" id="KW-0812">Transmembrane</keyword>
<evidence type="ECO:0000313" key="2">
    <source>
        <dbReference type="EMBL" id="ABX40747.1"/>
    </source>
</evidence>
<keyword evidence="1" id="KW-1133">Transmembrane helix</keyword>
<dbReference type="PANTHER" id="PTHR37305:SF1">
    <property type="entry name" value="MEMBRANE PROTEIN"/>
    <property type="match status" value="1"/>
</dbReference>
<feature type="transmembrane region" description="Helical" evidence="1">
    <location>
        <begin position="195"/>
        <end position="216"/>
    </location>
</feature>
<dbReference type="Proteomes" id="UP000000370">
    <property type="component" value="Chromosome"/>
</dbReference>
<dbReference type="HOGENOM" id="CLU_990033_0_0_9"/>
<dbReference type="OrthoDB" id="1689922at2"/>
<sequence>MLKTIKMDLYRMFRSKSFYVTLFITFILVVVSVITIKIVLNNDNLKNIYDQGMDVSDSVIVGIGTGPMNVDSIELTLGDLFSSSVGGASLAVVAVIFAIIFVCSEHNSGYIKNVISRKGYRDYFTISKAICMAIYLLITLLGAAILIGISSSLLLDTFRLGNISEFASYFFTQYLLHFALVMLVIFLCNLSRNMAISMAVGICICSGMLALLTGLLDRLKLNIVFSNYLVTTNMKLLPIPYDATIYTRAILVSLVVTIVFGISSIILMRKQDVR</sequence>